<protein>
    <submittedName>
        <fullName evidence="1">Uncharacterized protein</fullName>
    </submittedName>
</protein>
<dbReference type="Proteomes" id="UP001596086">
    <property type="component" value="Unassembled WGS sequence"/>
</dbReference>
<sequence length="166" mass="18301">MGEAKRRGGQSERVAAARNKALGNDPFVVAYEALFGMVREVYRQTGGVNHELIGLDFNDGKVSGVNVFVIEDESAKERIPGNIEAMLLKWPIVAHVMEAWESPAEGIAPAEHPERKDIIAITLHSIHAARTASCEVDPQACTVHKADLLPIEKLEGRLGRRFETRH</sequence>
<keyword evidence="2" id="KW-1185">Reference proteome</keyword>
<comment type="caution">
    <text evidence="1">The sequence shown here is derived from an EMBL/GenBank/DDBJ whole genome shotgun (WGS) entry which is preliminary data.</text>
</comment>
<evidence type="ECO:0000313" key="1">
    <source>
        <dbReference type="EMBL" id="MFC5550303.1"/>
    </source>
</evidence>
<dbReference type="RefSeq" id="WP_379772693.1">
    <property type="nucleotide sequence ID" value="NZ_JBHSMZ010000014.1"/>
</dbReference>
<organism evidence="1 2">
    <name type="scientific">Massilia aerilata</name>
    <dbReference type="NCBI Taxonomy" id="453817"/>
    <lineage>
        <taxon>Bacteria</taxon>
        <taxon>Pseudomonadati</taxon>
        <taxon>Pseudomonadota</taxon>
        <taxon>Betaproteobacteria</taxon>
        <taxon>Burkholderiales</taxon>
        <taxon>Oxalobacteraceae</taxon>
        <taxon>Telluria group</taxon>
        <taxon>Massilia</taxon>
    </lineage>
</organism>
<gene>
    <name evidence="1" type="ORF">ACFPO9_17440</name>
</gene>
<proteinExistence type="predicted"/>
<dbReference type="EMBL" id="JBHSMZ010000014">
    <property type="protein sequence ID" value="MFC5550303.1"/>
    <property type="molecule type" value="Genomic_DNA"/>
</dbReference>
<reference evidence="2" key="1">
    <citation type="journal article" date="2019" name="Int. J. Syst. Evol. Microbiol.">
        <title>The Global Catalogue of Microorganisms (GCM) 10K type strain sequencing project: providing services to taxonomists for standard genome sequencing and annotation.</title>
        <authorList>
            <consortium name="The Broad Institute Genomics Platform"/>
            <consortium name="The Broad Institute Genome Sequencing Center for Infectious Disease"/>
            <person name="Wu L."/>
            <person name="Ma J."/>
        </authorList>
    </citation>
    <scope>NUCLEOTIDE SEQUENCE [LARGE SCALE GENOMIC DNA]</scope>
    <source>
        <strain evidence="2">CGMCC 4.5798</strain>
    </source>
</reference>
<evidence type="ECO:0000313" key="2">
    <source>
        <dbReference type="Proteomes" id="UP001596086"/>
    </source>
</evidence>
<name>A0ABW0S090_9BURK</name>
<accession>A0ABW0S090</accession>